<dbReference type="Proteomes" id="UP000886058">
    <property type="component" value="Unassembled WGS sequence"/>
</dbReference>
<proteinExistence type="inferred from homology"/>
<dbReference type="EMBL" id="DRSQ01000144">
    <property type="protein sequence ID" value="HHE32392.1"/>
    <property type="molecule type" value="Genomic_DNA"/>
</dbReference>
<dbReference type="PANTHER" id="PTHR37478:SF2">
    <property type="entry name" value="UPF0251 PROTEIN TK0562"/>
    <property type="match status" value="1"/>
</dbReference>
<feature type="non-terminal residue" evidence="2">
    <location>
        <position position="55"/>
    </location>
</feature>
<evidence type="ECO:0000256" key="1">
    <source>
        <dbReference type="ARBA" id="ARBA00009350"/>
    </source>
</evidence>
<name>A0A7C5DEJ6_9CHLB</name>
<comment type="caution">
    <text evidence="2">The sequence shown here is derived from an EMBL/GenBank/DDBJ whole genome shotgun (WGS) entry which is preliminary data.</text>
</comment>
<dbReference type="AlphaFoldDB" id="A0A7C5DEJ6"/>
<evidence type="ECO:0000313" key="2">
    <source>
        <dbReference type="EMBL" id="HHE32392.1"/>
    </source>
</evidence>
<organism evidence="2">
    <name type="scientific">Chlorobaculum parvum</name>
    <dbReference type="NCBI Taxonomy" id="274539"/>
    <lineage>
        <taxon>Bacteria</taxon>
        <taxon>Pseudomonadati</taxon>
        <taxon>Chlorobiota</taxon>
        <taxon>Chlorobiia</taxon>
        <taxon>Chlorobiales</taxon>
        <taxon>Chlorobiaceae</taxon>
        <taxon>Chlorobaculum</taxon>
    </lineage>
</organism>
<accession>A0A7C5DEJ6</accession>
<dbReference type="InterPro" id="IPR002852">
    <property type="entry name" value="UPF0251"/>
</dbReference>
<protein>
    <submittedName>
        <fullName evidence="2">DUF134 domain-containing protein</fullName>
    </submittedName>
</protein>
<dbReference type="PANTHER" id="PTHR37478">
    <property type="match status" value="1"/>
</dbReference>
<dbReference type="Pfam" id="PF02001">
    <property type="entry name" value="DUF134"/>
    <property type="match status" value="1"/>
</dbReference>
<sequence length="55" mass="6301">MKCRAITEDPEHRAFGPFAAEHSDAEPLEMTFDEFEAIRLADVEGLYQEEAAKRM</sequence>
<reference evidence="2" key="1">
    <citation type="journal article" date="2020" name="mSystems">
        <title>Genome- and Community-Level Interaction Insights into Carbon Utilization and Element Cycling Functions of Hydrothermarchaeota in Hydrothermal Sediment.</title>
        <authorList>
            <person name="Zhou Z."/>
            <person name="Liu Y."/>
            <person name="Xu W."/>
            <person name="Pan J."/>
            <person name="Luo Z.H."/>
            <person name="Li M."/>
        </authorList>
    </citation>
    <scope>NUCLEOTIDE SEQUENCE [LARGE SCALE GENOMIC DNA]</scope>
    <source>
        <strain evidence="2">HyVt-633</strain>
    </source>
</reference>
<comment type="similarity">
    <text evidence="1">Belongs to the UPF0251 family.</text>
</comment>
<gene>
    <name evidence="2" type="ORF">ENL07_07150</name>
</gene>